<dbReference type="Pfam" id="PF03104">
    <property type="entry name" value="DNA_pol_B_exo1"/>
    <property type="match status" value="1"/>
</dbReference>
<feature type="domain" description="DNA-directed DNA polymerase family B multifunctional" evidence="14">
    <location>
        <begin position="861"/>
        <end position="1337"/>
    </location>
</feature>
<dbReference type="GO" id="GO:0003688">
    <property type="term" value="F:DNA replication origin binding"/>
    <property type="evidence" value="ECO:0007669"/>
    <property type="project" value="TreeGrafter"/>
</dbReference>
<keyword evidence="7" id="KW-0863">Zinc-finger</keyword>
<feature type="compositionally biased region" description="Basic and acidic residues" evidence="13">
    <location>
        <begin position="63"/>
        <end position="75"/>
    </location>
</feature>
<evidence type="ECO:0000256" key="8">
    <source>
        <dbReference type="ARBA" id="ARBA00022833"/>
    </source>
</evidence>
<dbReference type="Pfam" id="PF00136">
    <property type="entry name" value="DNA_pol_B"/>
    <property type="match status" value="1"/>
</dbReference>
<dbReference type="GO" id="GO:0006273">
    <property type="term" value="P:lagging strand elongation"/>
    <property type="evidence" value="ECO:0007669"/>
    <property type="project" value="TreeGrafter"/>
</dbReference>
<dbReference type="InterPro" id="IPR006133">
    <property type="entry name" value="DNA-dir_DNA_pol_B_exonuc"/>
</dbReference>
<keyword evidence="5 12" id="KW-0235">DNA replication</keyword>
<evidence type="ECO:0000256" key="13">
    <source>
        <dbReference type="SAM" id="MobiDB-lite"/>
    </source>
</evidence>
<evidence type="ECO:0000313" key="17">
    <source>
        <dbReference type="EMBL" id="GHP05358.1"/>
    </source>
</evidence>
<gene>
    <name evidence="17" type="ORF">PPROV_000411000</name>
</gene>
<dbReference type="Gene3D" id="1.10.3200.20">
    <property type="entry name" value="DNA Polymerase alpha, zinc finger"/>
    <property type="match status" value="1"/>
</dbReference>
<feature type="compositionally biased region" description="Basic and acidic residues" evidence="13">
    <location>
        <begin position="24"/>
        <end position="35"/>
    </location>
</feature>
<dbReference type="GO" id="GO:0006272">
    <property type="term" value="P:leading strand elongation"/>
    <property type="evidence" value="ECO:0007669"/>
    <property type="project" value="TreeGrafter"/>
</dbReference>
<keyword evidence="6" id="KW-0479">Metal-binding</keyword>
<comment type="catalytic activity">
    <reaction evidence="12">
        <text>DNA(n) + a 2'-deoxyribonucleoside 5'-triphosphate = DNA(n+1) + diphosphate</text>
        <dbReference type="Rhea" id="RHEA:22508"/>
        <dbReference type="Rhea" id="RHEA-COMP:17339"/>
        <dbReference type="Rhea" id="RHEA-COMP:17340"/>
        <dbReference type="ChEBI" id="CHEBI:33019"/>
        <dbReference type="ChEBI" id="CHEBI:61560"/>
        <dbReference type="ChEBI" id="CHEBI:173112"/>
        <dbReference type="EC" id="2.7.7.7"/>
    </reaction>
</comment>
<dbReference type="PRINTS" id="PR00106">
    <property type="entry name" value="DNAPOLB"/>
</dbReference>
<name>A0A830HF07_9CHLO</name>
<dbReference type="InterPro" id="IPR038256">
    <property type="entry name" value="Pol_alpha_znc_sf"/>
</dbReference>
<dbReference type="InterPro" id="IPR006172">
    <property type="entry name" value="DNA-dir_DNA_pol_B"/>
</dbReference>
<accession>A0A830HF07</accession>
<dbReference type="GO" id="GO:0000166">
    <property type="term" value="F:nucleotide binding"/>
    <property type="evidence" value="ECO:0007669"/>
    <property type="project" value="InterPro"/>
</dbReference>
<evidence type="ECO:0000256" key="12">
    <source>
        <dbReference type="RuleBase" id="RU000442"/>
    </source>
</evidence>
<dbReference type="OrthoDB" id="6755010at2759"/>
<dbReference type="InterPro" id="IPR036397">
    <property type="entry name" value="RNaseH_sf"/>
</dbReference>
<feature type="region of interest" description="Disordered" evidence="13">
    <location>
        <begin position="1"/>
        <end position="142"/>
    </location>
</feature>
<dbReference type="Gene3D" id="3.30.70.2820">
    <property type="match status" value="1"/>
</dbReference>
<reference evidence="17" key="1">
    <citation type="submission" date="2020-10" db="EMBL/GenBank/DDBJ databases">
        <title>Unveiling of a novel bifunctional photoreceptor, Dualchrome1, isolated from a cosmopolitan green alga.</title>
        <authorList>
            <person name="Suzuki S."/>
            <person name="Kawachi M."/>
        </authorList>
    </citation>
    <scope>NUCLEOTIDE SEQUENCE</scope>
    <source>
        <strain evidence="17">NIES 2893</strain>
    </source>
</reference>
<evidence type="ECO:0000256" key="1">
    <source>
        <dbReference type="ARBA" id="ARBA00004123"/>
    </source>
</evidence>
<dbReference type="InterPro" id="IPR045846">
    <property type="entry name" value="POLBc_alpha"/>
</dbReference>
<dbReference type="Gene3D" id="3.30.420.10">
    <property type="entry name" value="Ribonuclease H-like superfamily/Ribonuclease H"/>
    <property type="match status" value="1"/>
</dbReference>
<keyword evidence="11" id="KW-0539">Nucleus</keyword>
<feature type="domain" description="Zinc finger DNA-directed DNA polymerase family B alpha" evidence="16">
    <location>
        <begin position="1413"/>
        <end position="1575"/>
    </location>
</feature>
<dbReference type="GO" id="GO:1902975">
    <property type="term" value="P:mitotic DNA replication initiation"/>
    <property type="evidence" value="ECO:0007669"/>
    <property type="project" value="InterPro"/>
</dbReference>
<feature type="compositionally biased region" description="Low complexity" evidence="13">
    <location>
        <begin position="247"/>
        <end position="263"/>
    </location>
</feature>
<dbReference type="InterPro" id="IPR017964">
    <property type="entry name" value="DNA-dir_DNA_pol_B_CS"/>
</dbReference>
<feature type="domain" description="DNA-directed DNA polymerase family B exonuclease" evidence="15">
    <location>
        <begin position="529"/>
        <end position="796"/>
    </location>
</feature>
<dbReference type="InterPro" id="IPR006134">
    <property type="entry name" value="DNA-dir_DNA_pol_B_multi_dom"/>
</dbReference>
<dbReference type="PROSITE" id="PS00116">
    <property type="entry name" value="DNA_POLYMERASE_B"/>
    <property type="match status" value="1"/>
</dbReference>
<dbReference type="FunFam" id="1.10.132.60:FF:000004">
    <property type="entry name" value="DNA polymerase"/>
    <property type="match status" value="1"/>
</dbReference>
<evidence type="ECO:0000256" key="5">
    <source>
        <dbReference type="ARBA" id="ARBA00022705"/>
    </source>
</evidence>
<feature type="compositionally biased region" description="Acidic residues" evidence="13">
    <location>
        <begin position="223"/>
        <end position="242"/>
    </location>
</feature>
<dbReference type="EMBL" id="BNJQ01000010">
    <property type="protein sequence ID" value="GHP05358.1"/>
    <property type="molecule type" value="Genomic_DNA"/>
</dbReference>
<dbReference type="Gene3D" id="1.10.287.690">
    <property type="entry name" value="Helix hairpin bin"/>
    <property type="match status" value="1"/>
</dbReference>
<evidence type="ECO:0000313" key="18">
    <source>
        <dbReference type="Proteomes" id="UP000660262"/>
    </source>
</evidence>
<protein>
    <recommendedName>
        <fullName evidence="12">DNA polymerase</fullName>
        <ecNumber evidence="12">2.7.7.7</ecNumber>
    </recommendedName>
</protein>
<evidence type="ECO:0000256" key="9">
    <source>
        <dbReference type="ARBA" id="ARBA00022932"/>
    </source>
</evidence>
<sequence>MAGGGRLRAQAASKASKAALALSKLDKSLGRRNRLDDDEDDDDDDASSDAGGSEEEAVEDDLKDFIVRGDEHDAYLDDLDEEGGTTFNAGGRETFGGASREKESKSKKRSGAGRNADEPPAKKAVPKFFQPGFSAPKSTTGKVLAPAGGAGAGAPKLDGGDALLDGILAGLGTDAAPTTTARRARLVTHATPATNSKPLKSLDLDTLVPMEAEQTKRRVSFKDDEDDMPLPPPNDDDDDDDAPAPAPASAAAGAAAPSTKAAPTSLAERAAAAASAASADAAATAQPSAGWLEVVDASKEADDEAQRAAAAAEANEKASEAALAALASDEQSLPVDTDKTLPFYLIDAVEEGGGRGGGSGGVTTVSLFGKVPVDGGKSFASCCVRVEGLQRCVFAIPNPEVFGDDGGEADRLEAEIAAAEQAVGKTSSSEDDSGASEAAAALASAKDALSKHLHAKCASLKSELRALLGKHGISNYTMSPVKRTYAFENPRIPRGEQYVVKIRYPASLPCVPFEVAERGGSEFICMMGSQTSLLENLMVKRKLMGPSWLSLASPTRIASTSMLSWCKLEVAVPSAKHVSPQALPAASGETRAFHANSPAPPLVVASLHVKATPNDKDHTNEVAAVSVLYHNAVRIDSGMEAKEWMPGLRHFTAVRRIMPTVPFPPGFDAHVKDQNEKQTKRNGGIVLSAQGTERNLLAFFLAKMQQIDPDVIVGHNVGQFELEVLLHRMNVLKVPNWSRIGRVRRSRMPNLGNSKAGFGQGASYGVQTSIAGRLLCDTWVNAREFVTKAVSYGLTNLANTLLGEKRDELQGSDVKACYASSDRLQTLVGCCISDAFLSLKLMFHLNSLPLTRQLASLSGFQWSTTLQSQRARRIEFLLLHEFHARKFLLPDKQTAAQKAKAARIADGDDGDDEDGDDGDAPKSGGRRKKAAYAGGLVLEPKKGLYDKFVLLLDFNSLYPSIIQEYHICFTTVERNFDATPDEEGANAPLPGPGSEDIAVLPTIIRKLVERRRQVKDLMKRENDPLKKSQLDIRQLAIKITANSMYGCLGFSASRFYAKPLAQLITSQGREALQNTVDLVRNQVGLDVIYGDTDSIMIHTGADDLAKVMQLGYAVKKEVNKRYRCMEIDIDGVYKSMLLLKKKKYAALVVDQNLPNGEFTTKMETKGLDIVRRDWCPLAKDAGHYSLSEVLSGKSAEDIVHAIHTHLRELKEFVESGSVSKEKFVITKQLTKRPEDYPDAANQPHVQVALSRRRQGRTDCVAAGETIPYIICREKSTTSGAEGGEAAATAPAPSSNQPLAKRAFHPDEVVANGPVTPDAAWYLSNQVHPVVSRLCDVIEGTDAAQLAECLGLDAHKYRQQIAARDNVTGDGLTADAALGTAPSLDDDDRFRACEPLVVAGKSFVGTRALVNAPYTASSLVPANAAALSNAAVLASRAAIGRYYSGLMRSEDEAEASATETRDVSLREVQNIPLGSASVDPRQTGKMVRAYTEAQLYTQLSHYVRLLDVDGALDAKFGKVPSNSNERAAYATTTAGASRATAAQALAVVRRTLDSACTSARHIRSESAYRYVNLKSMLTGC</sequence>
<dbReference type="NCBIfam" id="TIGR00592">
    <property type="entry name" value="pol2"/>
    <property type="match status" value="1"/>
</dbReference>
<evidence type="ECO:0000256" key="11">
    <source>
        <dbReference type="ARBA" id="ARBA00023242"/>
    </source>
</evidence>
<keyword evidence="4 12" id="KW-0548">Nucleotidyltransferase</keyword>
<dbReference type="GO" id="GO:0005658">
    <property type="term" value="C:alpha DNA polymerase:primase complex"/>
    <property type="evidence" value="ECO:0007669"/>
    <property type="project" value="TreeGrafter"/>
</dbReference>
<comment type="subcellular location">
    <subcellularLocation>
        <location evidence="1">Nucleus</location>
    </subcellularLocation>
</comment>
<keyword evidence="3 12" id="KW-0808">Transferase</keyword>
<feature type="compositionally biased region" description="Low complexity" evidence="13">
    <location>
        <begin position="11"/>
        <end position="23"/>
    </location>
</feature>
<dbReference type="GO" id="GO:0003697">
    <property type="term" value="F:single-stranded DNA binding"/>
    <property type="evidence" value="ECO:0007669"/>
    <property type="project" value="TreeGrafter"/>
</dbReference>
<dbReference type="GO" id="GO:0003887">
    <property type="term" value="F:DNA-directed DNA polymerase activity"/>
    <property type="evidence" value="ECO:0007669"/>
    <property type="project" value="UniProtKB-KW"/>
</dbReference>
<evidence type="ECO:0000256" key="10">
    <source>
        <dbReference type="ARBA" id="ARBA00023125"/>
    </source>
</evidence>
<evidence type="ECO:0000259" key="15">
    <source>
        <dbReference type="Pfam" id="PF03104"/>
    </source>
</evidence>
<proteinExistence type="inferred from homology"/>
<dbReference type="CDD" id="cd05532">
    <property type="entry name" value="POLBc_alpha"/>
    <property type="match status" value="1"/>
</dbReference>
<feature type="region of interest" description="Disordered" evidence="13">
    <location>
        <begin position="185"/>
        <end position="263"/>
    </location>
</feature>
<dbReference type="SUPFAM" id="SSF53098">
    <property type="entry name" value="Ribonuclease H-like"/>
    <property type="match status" value="1"/>
</dbReference>
<dbReference type="InterPro" id="IPR015088">
    <property type="entry name" value="Znf_DNA-dir_DNA_pol_B_alpha"/>
</dbReference>
<dbReference type="Gene3D" id="3.90.1600.10">
    <property type="entry name" value="Palm domain of DNA polymerase"/>
    <property type="match status" value="1"/>
</dbReference>
<feature type="compositionally biased region" description="Acidic residues" evidence="13">
    <location>
        <begin position="907"/>
        <end position="918"/>
    </location>
</feature>
<keyword evidence="9 12" id="KW-0239">DNA-directed DNA polymerase</keyword>
<dbReference type="InterPro" id="IPR043502">
    <property type="entry name" value="DNA/RNA_pol_sf"/>
</dbReference>
<evidence type="ECO:0000256" key="4">
    <source>
        <dbReference type="ARBA" id="ARBA00022695"/>
    </source>
</evidence>
<dbReference type="InterPro" id="IPR012337">
    <property type="entry name" value="RNaseH-like_sf"/>
</dbReference>
<dbReference type="Pfam" id="PF08996">
    <property type="entry name" value="zf-DNA_Pol"/>
    <property type="match status" value="1"/>
</dbReference>
<keyword evidence="10 12" id="KW-0238">DNA-binding</keyword>
<evidence type="ECO:0000256" key="7">
    <source>
        <dbReference type="ARBA" id="ARBA00022771"/>
    </source>
</evidence>
<dbReference type="PANTHER" id="PTHR45861:SF1">
    <property type="entry name" value="DNA POLYMERASE ALPHA CATALYTIC SUBUNIT"/>
    <property type="match status" value="1"/>
</dbReference>
<dbReference type="EC" id="2.7.7.7" evidence="12"/>
<keyword evidence="8" id="KW-0862">Zinc</keyword>
<evidence type="ECO:0000256" key="6">
    <source>
        <dbReference type="ARBA" id="ARBA00022723"/>
    </source>
</evidence>
<dbReference type="Gene3D" id="2.40.50.730">
    <property type="match status" value="1"/>
</dbReference>
<feature type="region of interest" description="Disordered" evidence="13">
    <location>
        <begin position="899"/>
        <end position="927"/>
    </location>
</feature>
<dbReference type="SUPFAM" id="SSF56672">
    <property type="entry name" value="DNA/RNA polymerases"/>
    <property type="match status" value="1"/>
</dbReference>
<dbReference type="GO" id="GO:0008270">
    <property type="term" value="F:zinc ion binding"/>
    <property type="evidence" value="ECO:0007669"/>
    <property type="project" value="UniProtKB-KW"/>
</dbReference>
<dbReference type="CDD" id="cd05776">
    <property type="entry name" value="DNA_polB_alpha_exo"/>
    <property type="match status" value="1"/>
</dbReference>
<comment type="similarity">
    <text evidence="2 12">Belongs to the DNA polymerase type-B family.</text>
</comment>
<evidence type="ECO:0000256" key="2">
    <source>
        <dbReference type="ARBA" id="ARBA00005755"/>
    </source>
</evidence>
<feature type="compositionally biased region" description="Basic and acidic residues" evidence="13">
    <location>
        <begin position="213"/>
        <end position="222"/>
    </location>
</feature>
<dbReference type="InterPro" id="IPR023211">
    <property type="entry name" value="DNA_pol_palm_dom_sf"/>
</dbReference>
<keyword evidence="18" id="KW-1185">Reference proteome</keyword>
<comment type="caution">
    <text evidence="17">The sequence shown here is derived from an EMBL/GenBank/DDBJ whole genome shotgun (WGS) entry which is preliminary data.</text>
</comment>
<organism evidence="17 18">
    <name type="scientific">Pycnococcus provasolii</name>
    <dbReference type="NCBI Taxonomy" id="41880"/>
    <lineage>
        <taxon>Eukaryota</taxon>
        <taxon>Viridiplantae</taxon>
        <taxon>Chlorophyta</taxon>
        <taxon>Pseudoscourfieldiophyceae</taxon>
        <taxon>Pseudoscourfieldiales</taxon>
        <taxon>Pycnococcaceae</taxon>
        <taxon>Pycnococcus</taxon>
    </lineage>
</organism>
<dbReference type="Gene3D" id="1.10.132.60">
    <property type="entry name" value="DNA polymerase family B, C-terminal domain"/>
    <property type="match status" value="1"/>
</dbReference>
<dbReference type="GO" id="GO:0003682">
    <property type="term" value="F:chromatin binding"/>
    <property type="evidence" value="ECO:0007669"/>
    <property type="project" value="TreeGrafter"/>
</dbReference>
<evidence type="ECO:0000259" key="14">
    <source>
        <dbReference type="Pfam" id="PF00136"/>
    </source>
</evidence>
<evidence type="ECO:0000256" key="3">
    <source>
        <dbReference type="ARBA" id="ARBA00022679"/>
    </source>
</evidence>
<dbReference type="SMART" id="SM00486">
    <property type="entry name" value="POLBc"/>
    <property type="match status" value="1"/>
</dbReference>
<feature type="compositionally biased region" description="Acidic residues" evidence="13">
    <location>
        <begin position="36"/>
        <end position="62"/>
    </location>
</feature>
<dbReference type="Proteomes" id="UP000660262">
    <property type="component" value="Unassembled WGS sequence"/>
</dbReference>
<dbReference type="InterPro" id="IPR042087">
    <property type="entry name" value="DNA_pol_B_thumb"/>
</dbReference>
<evidence type="ECO:0000259" key="16">
    <source>
        <dbReference type="Pfam" id="PF08996"/>
    </source>
</evidence>
<dbReference type="PANTHER" id="PTHR45861">
    <property type="entry name" value="DNA POLYMERASE ALPHA CATALYTIC SUBUNIT"/>
    <property type="match status" value="1"/>
</dbReference>